<dbReference type="RefSeq" id="XP_005761779.1">
    <property type="nucleotide sequence ID" value="XM_005761722.1"/>
</dbReference>
<dbReference type="HOGENOM" id="CLU_889761_0_0_1"/>
<organism evidence="1 2">
    <name type="scientific">Emiliania huxleyi (strain CCMP1516)</name>
    <dbReference type="NCBI Taxonomy" id="280463"/>
    <lineage>
        <taxon>Eukaryota</taxon>
        <taxon>Haptista</taxon>
        <taxon>Haptophyta</taxon>
        <taxon>Prymnesiophyceae</taxon>
        <taxon>Isochrysidales</taxon>
        <taxon>Noelaerhabdaceae</taxon>
        <taxon>Emiliania</taxon>
    </lineage>
</organism>
<evidence type="ECO:0000313" key="2">
    <source>
        <dbReference type="Proteomes" id="UP000013827"/>
    </source>
</evidence>
<sequence>MDPHAALEGLKAAGRESIGVLDQAEAWSYLASRPGYLDLLRASLATGSSASGGHIASLLPLLSGDSFAGLVAEVNNFRERTDGAAAASADDLPLVALLGQVVAQLSLRPDVYVDSPLLESARAPTCVVCGLSMTGVAGNGTPLPVLCAQPYDHTASEPAEGEELFGLLLLRSMVPPLDEVGWVLWREAACGCTILDHCYVKLHGARASFRGREPLCPKCGKAIEPIKRSFWRHGFSGTPHELDHTEPEGVWDEDEVQQELDPRDLDVELVVTEFGMAVTGLALNAWGARGHPFAGRRPGALDASGCFS</sequence>
<dbReference type="EnsemblProtists" id="EOD09350">
    <property type="protein sequence ID" value="EOD09350"/>
    <property type="gene ID" value="EMIHUDRAFT_197711"/>
</dbReference>
<evidence type="ECO:0000313" key="1">
    <source>
        <dbReference type="EnsemblProtists" id="EOD09350"/>
    </source>
</evidence>
<protein>
    <submittedName>
        <fullName evidence="1">Uncharacterized protein</fullName>
    </submittedName>
</protein>
<accession>A0A0D3IDL5</accession>
<dbReference type="GeneID" id="17255705"/>
<dbReference type="PaxDb" id="2903-EOD09350"/>
<reference evidence="2" key="1">
    <citation type="journal article" date="2013" name="Nature">
        <title>Pan genome of the phytoplankton Emiliania underpins its global distribution.</title>
        <authorList>
            <person name="Read B.A."/>
            <person name="Kegel J."/>
            <person name="Klute M.J."/>
            <person name="Kuo A."/>
            <person name="Lefebvre S.C."/>
            <person name="Maumus F."/>
            <person name="Mayer C."/>
            <person name="Miller J."/>
            <person name="Monier A."/>
            <person name="Salamov A."/>
            <person name="Young J."/>
            <person name="Aguilar M."/>
            <person name="Claverie J.M."/>
            <person name="Frickenhaus S."/>
            <person name="Gonzalez K."/>
            <person name="Herman E.K."/>
            <person name="Lin Y.C."/>
            <person name="Napier J."/>
            <person name="Ogata H."/>
            <person name="Sarno A.F."/>
            <person name="Shmutz J."/>
            <person name="Schroeder D."/>
            <person name="de Vargas C."/>
            <person name="Verret F."/>
            <person name="von Dassow P."/>
            <person name="Valentin K."/>
            <person name="Van de Peer Y."/>
            <person name="Wheeler G."/>
            <person name="Dacks J.B."/>
            <person name="Delwiche C.F."/>
            <person name="Dyhrman S.T."/>
            <person name="Glockner G."/>
            <person name="John U."/>
            <person name="Richards T."/>
            <person name="Worden A.Z."/>
            <person name="Zhang X."/>
            <person name="Grigoriev I.V."/>
            <person name="Allen A.E."/>
            <person name="Bidle K."/>
            <person name="Borodovsky M."/>
            <person name="Bowler C."/>
            <person name="Brownlee C."/>
            <person name="Cock J.M."/>
            <person name="Elias M."/>
            <person name="Gladyshev V.N."/>
            <person name="Groth M."/>
            <person name="Guda C."/>
            <person name="Hadaegh A."/>
            <person name="Iglesias-Rodriguez M.D."/>
            <person name="Jenkins J."/>
            <person name="Jones B.M."/>
            <person name="Lawson T."/>
            <person name="Leese F."/>
            <person name="Lindquist E."/>
            <person name="Lobanov A."/>
            <person name="Lomsadze A."/>
            <person name="Malik S.B."/>
            <person name="Marsh M.E."/>
            <person name="Mackinder L."/>
            <person name="Mock T."/>
            <person name="Mueller-Roeber B."/>
            <person name="Pagarete A."/>
            <person name="Parker M."/>
            <person name="Probert I."/>
            <person name="Quesneville H."/>
            <person name="Raines C."/>
            <person name="Rensing S.A."/>
            <person name="Riano-Pachon D.M."/>
            <person name="Richier S."/>
            <person name="Rokitta S."/>
            <person name="Shiraiwa Y."/>
            <person name="Soanes D.M."/>
            <person name="van der Giezen M."/>
            <person name="Wahlund T.M."/>
            <person name="Williams B."/>
            <person name="Wilson W."/>
            <person name="Wolfe G."/>
            <person name="Wurch L.L."/>
        </authorList>
    </citation>
    <scope>NUCLEOTIDE SEQUENCE</scope>
</reference>
<dbReference type="Proteomes" id="UP000013827">
    <property type="component" value="Unassembled WGS sequence"/>
</dbReference>
<dbReference type="AlphaFoldDB" id="A0A0D3IDL5"/>
<name>A0A0D3IDL5_EMIH1</name>
<dbReference type="KEGG" id="ehx:EMIHUDRAFT_197711"/>
<proteinExistence type="predicted"/>
<keyword evidence="2" id="KW-1185">Reference proteome</keyword>
<reference evidence="1" key="2">
    <citation type="submission" date="2024-10" db="UniProtKB">
        <authorList>
            <consortium name="EnsemblProtists"/>
        </authorList>
    </citation>
    <scope>IDENTIFICATION</scope>
</reference>